<sequence>MVCVVCQECVVKAADGPSPTVSALGCGHTFHCKCISDWFSASSRSECPVCTRVHYGKPISLYLELDDDSAASPNREGGCQPLLQAAGNAGYEELLIDKFGELLTSGSDDQAHAIRRLEDRVDDLELELATQVSGFEERLRLQREMMQGEMDTLRSEKVALQCEKDTLQGEKDALQSEVDSLRLVILSDEHELSTASLPRALGRKRNWFSL</sequence>
<keyword evidence="2" id="KW-1185">Reference proteome</keyword>
<dbReference type="Proteomes" id="UP001140234">
    <property type="component" value="Unassembled WGS sequence"/>
</dbReference>
<gene>
    <name evidence="1" type="ORF">IWQ57_000827</name>
</gene>
<name>A0ACC1K690_9FUNG</name>
<proteinExistence type="predicted"/>
<comment type="caution">
    <text evidence="1">The sequence shown here is derived from an EMBL/GenBank/DDBJ whole genome shotgun (WGS) entry which is preliminary data.</text>
</comment>
<evidence type="ECO:0000313" key="2">
    <source>
        <dbReference type="Proteomes" id="UP001140234"/>
    </source>
</evidence>
<protein>
    <submittedName>
        <fullName evidence="1">Uncharacterized protein</fullName>
    </submittedName>
</protein>
<reference evidence="1" key="1">
    <citation type="submission" date="2022-07" db="EMBL/GenBank/DDBJ databases">
        <title>Phylogenomic reconstructions and comparative analyses of Kickxellomycotina fungi.</title>
        <authorList>
            <person name="Reynolds N.K."/>
            <person name="Stajich J.E."/>
            <person name="Barry K."/>
            <person name="Grigoriev I.V."/>
            <person name="Crous P."/>
            <person name="Smith M.E."/>
        </authorList>
    </citation>
    <scope>NUCLEOTIDE SEQUENCE</scope>
    <source>
        <strain evidence="1">CBS 109366</strain>
    </source>
</reference>
<accession>A0ACC1K690</accession>
<organism evidence="1 2">
    <name type="scientific">Coemansia nantahalensis</name>
    <dbReference type="NCBI Taxonomy" id="2789366"/>
    <lineage>
        <taxon>Eukaryota</taxon>
        <taxon>Fungi</taxon>
        <taxon>Fungi incertae sedis</taxon>
        <taxon>Zoopagomycota</taxon>
        <taxon>Kickxellomycotina</taxon>
        <taxon>Kickxellomycetes</taxon>
        <taxon>Kickxellales</taxon>
        <taxon>Kickxellaceae</taxon>
        <taxon>Coemansia</taxon>
    </lineage>
</organism>
<evidence type="ECO:0000313" key="1">
    <source>
        <dbReference type="EMBL" id="KAJ2774417.1"/>
    </source>
</evidence>
<dbReference type="EMBL" id="JANBUJ010000101">
    <property type="protein sequence ID" value="KAJ2774417.1"/>
    <property type="molecule type" value="Genomic_DNA"/>
</dbReference>